<sequence>MEPQTLRKHNLAQMQINGLKHWSKNMETSCGTIQAKRQKGANWKMGSDKNAFCAWLCCTLPRQDHNQRMPTAIWCGLLGDICSSSCSGSSEIRPIAALHIGLSSRHVDFVTAFLNGSIEKDIEIYIGMPEYFDNGSDRVCKLLRSLCGLKPAS</sequence>
<evidence type="ECO:0000313" key="1">
    <source>
        <dbReference type="EMBL" id="POM76642.1"/>
    </source>
</evidence>
<accession>A0A2P4YFP9</accession>
<keyword evidence="2" id="KW-1185">Reference proteome</keyword>
<proteinExistence type="predicted"/>
<gene>
    <name evidence="1" type="ORF">PHPALM_6086</name>
</gene>
<dbReference type="OrthoDB" id="421869at2759"/>
<dbReference type="Proteomes" id="UP000237271">
    <property type="component" value="Unassembled WGS sequence"/>
</dbReference>
<evidence type="ECO:0008006" key="3">
    <source>
        <dbReference type="Google" id="ProtNLM"/>
    </source>
</evidence>
<dbReference type="EMBL" id="NCKW01003408">
    <property type="protein sequence ID" value="POM76642.1"/>
    <property type="molecule type" value="Genomic_DNA"/>
</dbReference>
<name>A0A2P4YFP9_9STRA</name>
<comment type="caution">
    <text evidence="1">The sequence shown here is derived from an EMBL/GenBank/DDBJ whole genome shotgun (WGS) entry which is preliminary data.</text>
</comment>
<protein>
    <recommendedName>
        <fullName evidence="3">Reverse transcriptase Ty1/copia-type domain-containing protein</fullName>
    </recommendedName>
</protein>
<reference evidence="1 2" key="1">
    <citation type="journal article" date="2017" name="Genome Biol. Evol.">
        <title>Phytophthora megakarya and P. palmivora, closely related causal agents of cacao black pod rot, underwent increases in genome sizes and gene numbers by different mechanisms.</title>
        <authorList>
            <person name="Ali S.S."/>
            <person name="Shao J."/>
            <person name="Lary D.J."/>
            <person name="Kronmiller B."/>
            <person name="Shen D."/>
            <person name="Strem M.D."/>
            <person name="Amoako-Attah I."/>
            <person name="Akrofi A.Y."/>
            <person name="Begoude B.A."/>
            <person name="Ten Hoopen G.M."/>
            <person name="Coulibaly K."/>
            <person name="Kebe B.I."/>
            <person name="Melnick R.L."/>
            <person name="Guiltinan M.J."/>
            <person name="Tyler B.M."/>
            <person name="Meinhardt L.W."/>
            <person name="Bailey B.A."/>
        </authorList>
    </citation>
    <scope>NUCLEOTIDE SEQUENCE [LARGE SCALE GENOMIC DNA]</scope>
    <source>
        <strain evidence="2">sbr112.9</strain>
    </source>
</reference>
<dbReference type="AlphaFoldDB" id="A0A2P4YFP9"/>
<evidence type="ECO:0000313" key="2">
    <source>
        <dbReference type="Proteomes" id="UP000237271"/>
    </source>
</evidence>
<organism evidence="1 2">
    <name type="scientific">Phytophthora palmivora</name>
    <dbReference type="NCBI Taxonomy" id="4796"/>
    <lineage>
        <taxon>Eukaryota</taxon>
        <taxon>Sar</taxon>
        <taxon>Stramenopiles</taxon>
        <taxon>Oomycota</taxon>
        <taxon>Peronosporomycetes</taxon>
        <taxon>Peronosporales</taxon>
        <taxon>Peronosporaceae</taxon>
        <taxon>Phytophthora</taxon>
    </lineage>
</organism>